<dbReference type="PANTHER" id="PTHR34203:SF15">
    <property type="entry name" value="SLL1173 PROTEIN"/>
    <property type="match status" value="1"/>
</dbReference>
<protein>
    <recommendedName>
        <fullName evidence="1">Methyltransferase FkbM domain-containing protein</fullName>
    </recommendedName>
</protein>
<dbReference type="NCBIfam" id="TIGR01444">
    <property type="entry name" value="fkbM_fam"/>
    <property type="match status" value="1"/>
</dbReference>
<feature type="domain" description="Methyltransferase FkbM" evidence="1">
    <location>
        <begin position="53"/>
        <end position="215"/>
    </location>
</feature>
<name>A0A2S0NBI0_9HYPH</name>
<evidence type="ECO:0000313" key="3">
    <source>
        <dbReference type="Proteomes" id="UP000237889"/>
    </source>
</evidence>
<reference evidence="2 3" key="1">
    <citation type="submission" date="2018-03" db="EMBL/GenBank/DDBJ databases">
        <title>Genome sequencing of Phreatobacter sp.</title>
        <authorList>
            <person name="Kim S.-J."/>
            <person name="Heo J."/>
            <person name="Kwon S.-W."/>
        </authorList>
    </citation>
    <scope>NUCLEOTIDE SEQUENCE [LARGE SCALE GENOMIC DNA]</scope>
    <source>
        <strain evidence="2 3">S-12</strain>
    </source>
</reference>
<evidence type="ECO:0000259" key="1">
    <source>
        <dbReference type="Pfam" id="PF05050"/>
    </source>
</evidence>
<keyword evidence="3" id="KW-1185">Reference proteome</keyword>
<proteinExistence type="predicted"/>
<dbReference type="PANTHER" id="PTHR34203">
    <property type="entry name" value="METHYLTRANSFERASE, FKBM FAMILY PROTEIN"/>
    <property type="match status" value="1"/>
</dbReference>
<accession>A0A2S0NBI0</accession>
<gene>
    <name evidence="2" type="ORF">C6569_10795</name>
</gene>
<dbReference type="KEGG" id="phr:C6569_10795"/>
<dbReference type="Proteomes" id="UP000237889">
    <property type="component" value="Chromosome"/>
</dbReference>
<dbReference type="InterPro" id="IPR006342">
    <property type="entry name" value="FkbM_mtfrase"/>
</dbReference>
<dbReference type="AlphaFoldDB" id="A0A2S0NBI0"/>
<evidence type="ECO:0000313" key="2">
    <source>
        <dbReference type="EMBL" id="AVO45512.1"/>
    </source>
</evidence>
<dbReference type="Pfam" id="PF05050">
    <property type="entry name" value="Methyltransf_21"/>
    <property type="match status" value="1"/>
</dbReference>
<dbReference type="InterPro" id="IPR029063">
    <property type="entry name" value="SAM-dependent_MTases_sf"/>
</dbReference>
<sequence length="298" mass="33004">MFEITRSQCRYGAMHYNGDDSTIGASLTRYGEWAEHEIEFLSRFVKTGATVLDVGANIGCHSVAFSRMVGDSGKVFSFEPFSDNHLMLRLNTRDRPNVTAVQALVGASQAVIAMDLKTLTAPGANYGAISYKRVPSISGSEINDADLAVSAQLTLDMFASLPVDLVKIDVEGMEFDVLVGARSLIAQRRPIVYFEQNGPAMYAPTASLLAEFGYKLFWHVCYPFNRNNYRGDTTNIFGDATELNVLAVPLARFDEDPTLFERIRYDVHEAQPHQFERPEGIGAATGREVADWAKSWIP</sequence>
<organism evidence="2 3">
    <name type="scientific">Phreatobacter cathodiphilus</name>
    <dbReference type="NCBI Taxonomy" id="1868589"/>
    <lineage>
        <taxon>Bacteria</taxon>
        <taxon>Pseudomonadati</taxon>
        <taxon>Pseudomonadota</taxon>
        <taxon>Alphaproteobacteria</taxon>
        <taxon>Hyphomicrobiales</taxon>
        <taxon>Phreatobacteraceae</taxon>
        <taxon>Phreatobacter</taxon>
    </lineage>
</organism>
<dbReference type="Gene3D" id="3.40.50.150">
    <property type="entry name" value="Vaccinia Virus protein VP39"/>
    <property type="match status" value="1"/>
</dbReference>
<dbReference type="InterPro" id="IPR052514">
    <property type="entry name" value="SAM-dependent_MTase"/>
</dbReference>
<dbReference type="SUPFAM" id="SSF53335">
    <property type="entry name" value="S-adenosyl-L-methionine-dependent methyltransferases"/>
    <property type="match status" value="1"/>
</dbReference>
<dbReference type="EMBL" id="CP027668">
    <property type="protein sequence ID" value="AVO45512.1"/>
    <property type="molecule type" value="Genomic_DNA"/>
</dbReference>